<keyword evidence="3" id="KW-0812">Transmembrane</keyword>
<feature type="repeat" description="TPR" evidence="1">
    <location>
        <begin position="474"/>
        <end position="507"/>
    </location>
</feature>
<dbReference type="Pfam" id="PF13424">
    <property type="entry name" value="TPR_12"/>
    <property type="match status" value="7"/>
</dbReference>
<dbReference type="EMBL" id="CAXAMN010017335">
    <property type="protein sequence ID" value="CAK9050317.1"/>
    <property type="molecule type" value="Genomic_DNA"/>
</dbReference>
<comment type="caution">
    <text evidence="4">The sequence shown here is derived from an EMBL/GenBank/DDBJ whole genome shotgun (WGS) entry which is preliminary data.</text>
</comment>
<keyword evidence="2" id="KW-0175">Coiled coil</keyword>
<organism evidence="4 5">
    <name type="scientific">Durusdinium trenchii</name>
    <dbReference type="NCBI Taxonomy" id="1381693"/>
    <lineage>
        <taxon>Eukaryota</taxon>
        <taxon>Sar</taxon>
        <taxon>Alveolata</taxon>
        <taxon>Dinophyceae</taxon>
        <taxon>Suessiales</taxon>
        <taxon>Symbiodiniaceae</taxon>
        <taxon>Durusdinium</taxon>
    </lineage>
</organism>
<feature type="transmembrane region" description="Helical" evidence="3">
    <location>
        <begin position="1171"/>
        <end position="1192"/>
    </location>
</feature>
<reference evidence="4 5" key="1">
    <citation type="submission" date="2024-02" db="EMBL/GenBank/DDBJ databases">
        <authorList>
            <person name="Chen Y."/>
            <person name="Shah S."/>
            <person name="Dougan E. K."/>
            <person name="Thang M."/>
            <person name="Chan C."/>
        </authorList>
    </citation>
    <scope>NUCLEOTIDE SEQUENCE [LARGE SCALE GENOMIC DNA]</scope>
</reference>
<dbReference type="SUPFAM" id="SSF48452">
    <property type="entry name" value="TPR-like"/>
    <property type="match status" value="7"/>
</dbReference>
<dbReference type="PROSITE" id="PS50005">
    <property type="entry name" value="TPR"/>
    <property type="match status" value="1"/>
</dbReference>
<evidence type="ECO:0000313" key="5">
    <source>
        <dbReference type="Proteomes" id="UP001642484"/>
    </source>
</evidence>
<name>A0ABP0MHQ6_9DINO</name>
<protein>
    <recommendedName>
        <fullName evidence="6">Kinesin light chain</fullName>
    </recommendedName>
</protein>
<dbReference type="InterPro" id="IPR011990">
    <property type="entry name" value="TPR-like_helical_dom_sf"/>
</dbReference>
<dbReference type="PANTHER" id="PTHR46082">
    <property type="entry name" value="ATP/GTP-BINDING PROTEIN-RELATED"/>
    <property type="match status" value="1"/>
</dbReference>
<accession>A0ABP0MHQ6</accession>
<keyword evidence="1" id="KW-0802">TPR repeat</keyword>
<evidence type="ECO:0000256" key="1">
    <source>
        <dbReference type="PROSITE-ProRule" id="PRU00339"/>
    </source>
</evidence>
<dbReference type="InterPro" id="IPR053137">
    <property type="entry name" value="NLR-like"/>
</dbReference>
<keyword evidence="3" id="KW-0472">Membrane</keyword>
<dbReference type="SMART" id="SM00028">
    <property type="entry name" value="TPR"/>
    <property type="match status" value="8"/>
</dbReference>
<evidence type="ECO:0000256" key="2">
    <source>
        <dbReference type="SAM" id="Coils"/>
    </source>
</evidence>
<dbReference type="Pfam" id="PF13374">
    <property type="entry name" value="TPR_10"/>
    <property type="match status" value="3"/>
</dbReference>
<proteinExistence type="predicted"/>
<gene>
    <name evidence="4" type="ORF">CCMP2556_LOCUS25660</name>
</gene>
<dbReference type="InterPro" id="IPR019734">
    <property type="entry name" value="TPR_rpt"/>
</dbReference>
<sequence>MLATGTLGSAWSIPTKQGALRAHFLSDEYLDGLDMNPTETQYKLEAQAQVPLYKHSATGVIIWRRAIELASSRYRSDEGTLLFHYTTKGNFMAICCAAYLTPELWSALKDIDGCVHGLSEEPDQLDTKEIEAKASDGNGASMSVRPVASGIPSNVSKYCLVIKVPKDMVQKSPGQSKHQMWKIVCPEEAACLKLAASKSEQRLLRILEARKAALGAEHPETLIASNDLAALIVAQGRFADAEPLYRQTLQCLHARLGPEDPDTLRTACNLAALLAALGQTCEAEKLYRTSAKGLEAQLGPKNLDTLYCQSKLAQVLKTRGYAQEAEQLLRKVVRGMKEKLGAQHPDTLCNCAALASVMEVLGRAQEAEPVQNKALEGFKARLGESHPDTIESAMGLASIYSARGKHEMAEPLLQQVLEWRERKLGHLHPDTLTTLERSAETAMVLGRLKQAEQYHLKIIQLRQSSLGYDHLETLQAMSNLAYMYKMLGQLDKAEPLYRRVLASHENHLGPSHNVTAASMANLAELLKEKGRLEESEVLYRRALESREAKHGRLHHDTLQTVNDLASLLRLKGAYDEAQLLYERALAGRKALHGEDHVEIYRVKNNYALLLKDRGDKARFDYQKAEQLYREARAGATSKLGLDHPDTLTFEHNLAALLGPSSEEAEELYRHVVAGRERRLGKEHPDTLRSISNLACLLEFKGDTQTAHTMQNSAYKGLQKRLGEDHAETLTCMNNLASLLITLQQFGEAERLCRRTLKKREEIFGTDHRDTLTSVNNLAYLLKAKKMFADAEYYYRRALDGFTRVLGPDHQDTLHTVYSLATLLEAPPLTYTLRLPKRGRAVRPFQAMGRFSEAEPMTRQALEGFRSKLGADHPDTLRSVLHFAAMLQAKKRFQEAEDLCQEVHDRFQQEFGLDHPDTMTAEEYLANTLEEEGRMDEAMKLRRNVMESRERVFGPLHWDTLWSLDRLSHLLLATGHIAEAEVKQRQAVERRRQKLGTDHVETLRSSRILAEYLKLQDSNQKLEEAHQLLQKTKKDDQQLLGVDHSETIKCMQTPPLLQSDAVNADFTVVLFQRWLKKCHVVLPATGIWREDNCEDRLLIEEVRTAQLRMAHRFMNVLAALANGTTALYQSNILRERQRWMPTEFILCLLPISAMATFHLAFPKMVTRQTVNWLYCSGMACGMIALSPIGSPALEMGSLSLSLAYTAFFRLPAVTLATHTSVVIICNLVSFALLLARALSEGFLVENRSAALATAVWVEGLSCVVAVLVWGSLQQALRGAAAHRLHHRQVKAELSAASSLLRLTCDAVLELDPNLRLTKHSPELAAVLLRDRPGASLEGSHLTDFMPAAEAARAKEILARVDEDENKDGATCASAFHTRLVDTCSSRFRTEVFQVRYQQVDGQVRHLIGLRDFTDQQSLARKATDEICEPEVPKPAETAHSPDEERKHDFEDLLTLLEVDLDCMQVSSASSSLAWMAGKDLGEVFSSDSAELFQRARPEVLLLETQRTLKNKTLHFGNLKLRCGDSYHTIAGAMEPMRSTSRLRMALCFQMPASLGFAIKARGTPSSGSSADSCRLNDLSL</sequence>
<evidence type="ECO:0000313" key="4">
    <source>
        <dbReference type="EMBL" id="CAK9050317.1"/>
    </source>
</evidence>
<feature type="transmembrane region" description="Helical" evidence="3">
    <location>
        <begin position="1138"/>
        <end position="1159"/>
    </location>
</feature>
<feature type="coiled-coil region" evidence="2">
    <location>
        <begin position="1011"/>
        <end position="1038"/>
    </location>
</feature>
<keyword evidence="5" id="KW-1185">Reference proteome</keyword>
<feature type="transmembrane region" description="Helical" evidence="3">
    <location>
        <begin position="1212"/>
        <end position="1237"/>
    </location>
</feature>
<keyword evidence="3" id="KW-1133">Transmembrane helix</keyword>
<dbReference type="Proteomes" id="UP001642484">
    <property type="component" value="Unassembled WGS sequence"/>
</dbReference>
<dbReference type="Gene3D" id="1.25.40.10">
    <property type="entry name" value="Tetratricopeptide repeat domain"/>
    <property type="match status" value="5"/>
</dbReference>
<evidence type="ECO:0000256" key="3">
    <source>
        <dbReference type="SAM" id="Phobius"/>
    </source>
</evidence>
<feature type="transmembrane region" description="Helical" evidence="3">
    <location>
        <begin position="1249"/>
        <end position="1271"/>
    </location>
</feature>
<evidence type="ECO:0008006" key="6">
    <source>
        <dbReference type="Google" id="ProtNLM"/>
    </source>
</evidence>
<dbReference type="PANTHER" id="PTHR46082:SF6">
    <property type="entry name" value="AAA+ ATPASE DOMAIN-CONTAINING PROTEIN-RELATED"/>
    <property type="match status" value="1"/>
</dbReference>